<name>A0A517L6I8_9PEZI</name>
<evidence type="ECO:0000313" key="2">
    <source>
        <dbReference type="Proteomes" id="UP000316270"/>
    </source>
</evidence>
<proteinExistence type="predicted"/>
<protein>
    <recommendedName>
        <fullName evidence="3">F-box domain-containing protein</fullName>
    </recommendedName>
</protein>
<dbReference type="EMBL" id="CP042190">
    <property type="protein sequence ID" value="QDS71250.1"/>
    <property type="molecule type" value="Genomic_DNA"/>
</dbReference>
<dbReference type="SUPFAM" id="SSF81383">
    <property type="entry name" value="F-box domain"/>
    <property type="match status" value="1"/>
</dbReference>
<dbReference type="AlphaFoldDB" id="A0A517L6I8"/>
<dbReference type="InterPro" id="IPR036047">
    <property type="entry name" value="F-box-like_dom_sf"/>
</dbReference>
<reference evidence="1 2" key="1">
    <citation type="submission" date="2019-07" db="EMBL/GenBank/DDBJ databases">
        <title>Finished genome of Venturia effusa.</title>
        <authorList>
            <person name="Young C.A."/>
            <person name="Cox M.P."/>
            <person name="Ganley A.R.D."/>
            <person name="David W.J."/>
        </authorList>
    </citation>
    <scope>NUCLEOTIDE SEQUENCE [LARGE SCALE GENOMIC DNA]</scope>
    <source>
        <strain evidence="2">albino</strain>
    </source>
</reference>
<dbReference type="Proteomes" id="UP000316270">
    <property type="component" value="Chromosome 6"/>
</dbReference>
<sequence>MDNSEAIFSTPKLRSSPCQNVPLLPLCEKVFSIRELWLIFLEFLPDRDVLRIQQVCRLFKDRINNDLLCQQRLFLQRENGTIDNSKHRRGLFTTDAYDLKLNPFLAHISIPPFIDWDTFVNRTKNADPRPKRPLMQAWDVGNKHICIYPIMEGHPDSRWKHMLVTQPPVTSATLAVPGGTTWDDPRSQYPEHFIVFNPAGLTIGDIVQEWRKATQGNAFAAGSPLVIAIHAWASYQKFYSPYRTTLLESTRVLGRSFAHLSKLLV</sequence>
<accession>A0A517L6I8</accession>
<organism evidence="1 2">
    <name type="scientific">Venturia effusa</name>
    <dbReference type="NCBI Taxonomy" id="50376"/>
    <lineage>
        <taxon>Eukaryota</taxon>
        <taxon>Fungi</taxon>
        <taxon>Dikarya</taxon>
        <taxon>Ascomycota</taxon>
        <taxon>Pezizomycotina</taxon>
        <taxon>Dothideomycetes</taxon>
        <taxon>Pleosporomycetidae</taxon>
        <taxon>Venturiales</taxon>
        <taxon>Venturiaceae</taxon>
        <taxon>Venturia</taxon>
    </lineage>
</organism>
<gene>
    <name evidence="1" type="ORF">FKW77_000267</name>
</gene>
<evidence type="ECO:0000313" key="1">
    <source>
        <dbReference type="EMBL" id="QDS71250.1"/>
    </source>
</evidence>
<evidence type="ECO:0008006" key="3">
    <source>
        <dbReference type="Google" id="ProtNLM"/>
    </source>
</evidence>
<dbReference type="STRING" id="50376.A0A517L6I8"/>
<keyword evidence="2" id="KW-1185">Reference proteome</keyword>
<dbReference type="OrthoDB" id="10369653at2759"/>